<dbReference type="Gene3D" id="1.10.8.60">
    <property type="match status" value="1"/>
</dbReference>
<dbReference type="NCBIfam" id="TIGR00059">
    <property type="entry name" value="L17"/>
    <property type="match status" value="1"/>
</dbReference>
<dbReference type="Pfam" id="PF08613">
    <property type="entry name" value="Cyclin"/>
    <property type="match status" value="1"/>
</dbReference>
<feature type="domain" description="AAA ATPase AAA+ lid" evidence="6">
    <location>
        <begin position="595"/>
        <end position="638"/>
    </location>
</feature>
<protein>
    <submittedName>
        <fullName evidence="9">Uncharacterized protein</fullName>
    </submittedName>
</protein>
<feature type="domain" description="26S proteasome regulatory subunit 7-like OB" evidence="8">
    <location>
        <begin position="420"/>
        <end position="476"/>
    </location>
</feature>
<dbReference type="SUPFAM" id="SSF52540">
    <property type="entry name" value="P-loop containing nucleoside triphosphate hydrolases"/>
    <property type="match status" value="1"/>
</dbReference>
<dbReference type="PROSITE" id="PS00674">
    <property type="entry name" value="AAA"/>
    <property type="match status" value="1"/>
</dbReference>
<evidence type="ECO:0000313" key="9">
    <source>
        <dbReference type="EMBL" id="KAG9325988.1"/>
    </source>
</evidence>
<dbReference type="CDD" id="cd20558">
    <property type="entry name" value="CYCLIN_ScPCL7-like"/>
    <property type="match status" value="1"/>
</dbReference>
<name>A0A9P8CYU5_MORAP</name>
<dbReference type="Proteomes" id="UP000717515">
    <property type="component" value="Unassembled WGS sequence"/>
</dbReference>
<evidence type="ECO:0000256" key="1">
    <source>
        <dbReference type="ARBA" id="ARBA00022737"/>
    </source>
</evidence>
<dbReference type="GO" id="GO:0006412">
    <property type="term" value="P:translation"/>
    <property type="evidence" value="ECO:0007669"/>
    <property type="project" value="InterPro"/>
</dbReference>
<evidence type="ECO:0000256" key="3">
    <source>
        <dbReference type="ARBA" id="ARBA00023602"/>
    </source>
</evidence>
<dbReference type="FunFam" id="1.10.8.60:FF:000005">
    <property type="entry name" value="26S protease regulatory subunit 7"/>
    <property type="match status" value="1"/>
</dbReference>
<feature type="compositionally biased region" description="Basic and acidic residues" evidence="5">
    <location>
        <begin position="334"/>
        <end position="350"/>
    </location>
</feature>
<dbReference type="Gene3D" id="3.40.50.300">
    <property type="entry name" value="P-loop containing nucleotide triphosphate hydrolases"/>
    <property type="match status" value="1"/>
</dbReference>
<dbReference type="GO" id="GO:0016887">
    <property type="term" value="F:ATP hydrolysis activity"/>
    <property type="evidence" value="ECO:0007669"/>
    <property type="project" value="InterPro"/>
</dbReference>
<dbReference type="InterPro" id="IPR047859">
    <property type="entry name" value="Ribosomal_bL17_CS"/>
</dbReference>
<dbReference type="GO" id="GO:0005524">
    <property type="term" value="F:ATP binding"/>
    <property type="evidence" value="ECO:0007669"/>
    <property type="project" value="InterPro"/>
</dbReference>
<evidence type="ECO:0000256" key="4">
    <source>
        <dbReference type="RuleBase" id="RU000660"/>
    </source>
</evidence>
<dbReference type="Pfam" id="PF18972">
    <property type="entry name" value="Wheel"/>
    <property type="match status" value="1"/>
</dbReference>
<keyword evidence="4" id="KW-0689">Ribosomal protein</keyword>
<keyword evidence="1" id="KW-0677">Repeat</keyword>
<reference evidence="9" key="1">
    <citation type="submission" date="2021-07" db="EMBL/GenBank/DDBJ databases">
        <title>Draft genome of Mortierella alpina, strain LL118, isolated from an aspen leaf litter sample.</title>
        <authorList>
            <person name="Yang S."/>
            <person name="Vinatzer B.A."/>
        </authorList>
    </citation>
    <scope>NUCLEOTIDE SEQUENCE</scope>
    <source>
        <strain evidence="9">LL118</strain>
    </source>
</reference>
<dbReference type="Gene3D" id="1.10.472.10">
    <property type="entry name" value="Cyclin-like"/>
    <property type="match status" value="1"/>
</dbReference>
<evidence type="ECO:0000256" key="5">
    <source>
        <dbReference type="SAM" id="MobiDB-lite"/>
    </source>
</evidence>
<dbReference type="CDD" id="cd21380">
    <property type="entry name" value="CTWD_Cns1"/>
    <property type="match status" value="1"/>
</dbReference>
<dbReference type="Gene3D" id="1.25.40.10">
    <property type="entry name" value="Tetratricopeptide repeat domain"/>
    <property type="match status" value="1"/>
</dbReference>
<evidence type="ECO:0000313" key="10">
    <source>
        <dbReference type="Proteomes" id="UP000717515"/>
    </source>
</evidence>
<dbReference type="InterPro" id="IPR011990">
    <property type="entry name" value="TPR-like_helical_dom_sf"/>
</dbReference>
<dbReference type="InterPro" id="IPR036373">
    <property type="entry name" value="Ribosomal_bL17_sf"/>
</dbReference>
<comment type="similarity">
    <text evidence="4">Belongs to the bacterial ribosomal protein bL17 family.</text>
</comment>
<feature type="region of interest" description="Disordered" evidence="5">
    <location>
        <begin position="195"/>
        <end position="350"/>
    </location>
</feature>
<dbReference type="InterPro" id="IPR012340">
    <property type="entry name" value="NA-bd_OB-fold"/>
</dbReference>
<dbReference type="Pfam" id="PF17862">
    <property type="entry name" value="AAA_lid_3"/>
    <property type="match status" value="1"/>
</dbReference>
<dbReference type="SMART" id="SM00028">
    <property type="entry name" value="TPR"/>
    <property type="match status" value="2"/>
</dbReference>
<dbReference type="InterPro" id="IPR019734">
    <property type="entry name" value="TPR_rpt"/>
</dbReference>
<dbReference type="SUPFAM" id="SSF64263">
    <property type="entry name" value="Prokaryotic ribosomal protein L17"/>
    <property type="match status" value="1"/>
</dbReference>
<dbReference type="Pfam" id="PF21236">
    <property type="entry name" value="OB_PRS7"/>
    <property type="match status" value="1"/>
</dbReference>
<dbReference type="InterPro" id="IPR044059">
    <property type="entry name" value="Csn1/TTC4_wheel"/>
</dbReference>
<dbReference type="InterPro" id="IPR000456">
    <property type="entry name" value="Ribosomal_bL17"/>
</dbReference>
<dbReference type="HAMAP" id="MF_01368">
    <property type="entry name" value="Ribosomal_bL17"/>
    <property type="match status" value="1"/>
</dbReference>
<dbReference type="GO" id="GO:0003735">
    <property type="term" value="F:structural constituent of ribosome"/>
    <property type="evidence" value="ECO:0007669"/>
    <property type="project" value="InterPro"/>
</dbReference>
<dbReference type="InterPro" id="IPR041569">
    <property type="entry name" value="AAA_lid_3"/>
</dbReference>
<dbReference type="PROSITE" id="PS01167">
    <property type="entry name" value="RIBOSOMAL_L17"/>
    <property type="match status" value="1"/>
</dbReference>
<dbReference type="GO" id="GO:0005829">
    <property type="term" value="C:cytosol"/>
    <property type="evidence" value="ECO:0007669"/>
    <property type="project" value="TreeGrafter"/>
</dbReference>
<dbReference type="GO" id="GO:1990904">
    <property type="term" value="C:ribonucleoprotein complex"/>
    <property type="evidence" value="ECO:0007669"/>
    <property type="project" value="UniProtKB-KW"/>
</dbReference>
<keyword evidence="2" id="KW-0802">TPR repeat</keyword>
<dbReference type="GO" id="GO:0019901">
    <property type="term" value="F:protein kinase binding"/>
    <property type="evidence" value="ECO:0007669"/>
    <property type="project" value="InterPro"/>
</dbReference>
<dbReference type="FunFam" id="3.40.50.300:FF:003803">
    <property type="entry name" value="Uncharacterized protein"/>
    <property type="match status" value="1"/>
</dbReference>
<feature type="compositionally biased region" description="Basic and acidic residues" evidence="5">
    <location>
        <begin position="218"/>
        <end position="246"/>
    </location>
</feature>
<comment type="similarity">
    <text evidence="3">Belongs to the TTC4 family.</text>
</comment>
<dbReference type="GO" id="GO:0006457">
    <property type="term" value="P:protein folding"/>
    <property type="evidence" value="ECO:0007669"/>
    <property type="project" value="TreeGrafter"/>
</dbReference>
<evidence type="ECO:0000259" key="7">
    <source>
        <dbReference type="Pfam" id="PF18972"/>
    </source>
</evidence>
<dbReference type="InterPro" id="IPR003960">
    <property type="entry name" value="ATPase_AAA_CS"/>
</dbReference>
<dbReference type="Gene3D" id="2.40.50.140">
    <property type="entry name" value="Nucleic acid-binding proteins"/>
    <property type="match status" value="1"/>
</dbReference>
<evidence type="ECO:0000259" key="6">
    <source>
        <dbReference type="Pfam" id="PF17862"/>
    </source>
</evidence>
<keyword evidence="4" id="KW-0687">Ribonucleoprotein</keyword>
<comment type="caution">
    <text evidence="9">The sequence shown here is derived from an EMBL/GenBank/DDBJ whole genome shotgun (WGS) entry which is preliminary data.</text>
</comment>
<dbReference type="GO" id="GO:0051879">
    <property type="term" value="F:Hsp90 protein binding"/>
    <property type="evidence" value="ECO:0007669"/>
    <property type="project" value="InterPro"/>
</dbReference>
<dbReference type="EMBL" id="JAIFTL010000028">
    <property type="protein sequence ID" value="KAG9325988.1"/>
    <property type="molecule type" value="Genomic_DNA"/>
</dbReference>
<dbReference type="InterPro" id="IPR013922">
    <property type="entry name" value="Cyclin_PHO80-like"/>
</dbReference>
<dbReference type="InterPro" id="IPR027417">
    <property type="entry name" value="P-loop_NTPase"/>
</dbReference>
<dbReference type="PANTHER" id="PTHR46035:SF1">
    <property type="entry name" value="TETRATRICOPEPTIDE REPEAT PROTEIN 4"/>
    <property type="match status" value="1"/>
</dbReference>
<evidence type="ECO:0000256" key="2">
    <source>
        <dbReference type="ARBA" id="ARBA00022803"/>
    </source>
</evidence>
<feature type="compositionally biased region" description="Basic and acidic residues" evidence="5">
    <location>
        <begin position="296"/>
        <end position="309"/>
    </location>
</feature>
<accession>A0A9P8CYU5</accession>
<proteinExistence type="inferred from homology"/>
<dbReference type="InterPro" id="IPR048723">
    <property type="entry name" value="OB_PRS7"/>
</dbReference>
<dbReference type="Gene3D" id="3.90.1030.10">
    <property type="entry name" value="Ribosomal protein L17"/>
    <property type="match status" value="1"/>
</dbReference>
<feature type="domain" description="Cns1/TTC4 wheel" evidence="7">
    <location>
        <begin position="886"/>
        <end position="995"/>
    </location>
</feature>
<dbReference type="AlphaFoldDB" id="A0A9P8CYU5"/>
<dbReference type="PANTHER" id="PTHR46035">
    <property type="entry name" value="TETRATRICOPEPTIDE REPEAT PROTEIN 4"/>
    <property type="match status" value="1"/>
</dbReference>
<dbReference type="GO" id="GO:0005840">
    <property type="term" value="C:ribosome"/>
    <property type="evidence" value="ECO:0007669"/>
    <property type="project" value="UniProtKB-KW"/>
</dbReference>
<dbReference type="Pfam" id="PF01196">
    <property type="entry name" value="Ribosomal_L17"/>
    <property type="match status" value="1"/>
</dbReference>
<organism evidence="9 10">
    <name type="scientific">Mortierella alpina</name>
    <name type="common">Oleaginous fungus</name>
    <name type="synonym">Mortierella renispora</name>
    <dbReference type="NCBI Taxonomy" id="64518"/>
    <lineage>
        <taxon>Eukaryota</taxon>
        <taxon>Fungi</taxon>
        <taxon>Fungi incertae sedis</taxon>
        <taxon>Mucoromycota</taxon>
        <taxon>Mortierellomycotina</taxon>
        <taxon>Mortierellomycetes</taxon>
        <taxon>Mortierellales</taxon>
        <taxon>Mortierellaceae</taxon>
        <taxon>Mortierella</taxon>
    </lineage>
</organism>
<gene>
    <name evidence="9" type="ORF">KVV02_008420</name>
</gene>
<dbReference type="GO" id="GO:0030544">
    <property type="term" value="F:Hsp70 protein binding"/>
    <property type="evidence" value="ECO:0007669"/>
    <property type="project" value="TreeGrafter"/>
</dbReference>
<sequence>MHTLDLSVHPVTSTLKMLASLLERITTANDKIKQALPEPESPLVMTPAQHQIHTSFTRFHARSIPSISINAYLTRILKYCPCANECFLSLLVYFDRMARNVEEITGGEGRQFSIDSYNIHRLIIAGIMVSAKYFSDVFFTNSRYAKVGGLPVSELNQLEVEFLTLNNFALAISIEELQTYGDQLMKHWMCEEVANRDPEDDTSAPGVPAALAPASESCDQHDGEASKEAPDQSEHQHHDSRHDVSRTQHAGHHQQYETGRRVARQDSNHDYRSTLPRQDYRQNTSSESRHDHRREHRQDQRDYRQEYRHSPQSQQQQHHHYMNGSSSGRHHGHGHDSDRSADKDDKPTDDKDIENIVALDEGDIALLKTYGQGPYAKDLKKLENDIGDAQKRVNEKIGVKESDTGLAPPALWDIPADKQRMGEEQPLQVARCTKIIEAVGDEPAKYVINVKQIAKFVVGLGEKVSPTDIDEGIRVGYIGEGARMVRELFEMAKTKKACIIFFDEVDAIGGARFDDGAGGDNEVQRTMLELINQLDGFDSRGNIKVLMATNRPDTLDPALLRPGRLDRKVEFSLPDLEGRAHILKIHARSMSVERDIRYELIARLCPNSTGAELRSVCTEAGMFAIRARRKVATEKDFLEAVNKVIKSYAKFSSTPKPSRPDWALDETNLHKSMDAVPLFMNSLPEDANDNPLIQALQDLAYDGTPEEVAENFKNQGNDCFKQGKKFYKDALLFYTNGLEVFCKDDKLNETLYVNRAACNLHFGNYRMVLTDCAHALKLNQKNVKALFRSAKALFALEMYKEAIDCCEHALIADPDNQPVKDEMAKIQAEFDRKEKIRLEKELREQKIREKKMMIEKALEKRKIRTAATPGFKPDHPHELQLDQDLDQLTVPTFFLYPEHNESDLIQAFNEQDVIGEQLAEIFYEPAPWDPEHKYRPETVQTYFETEDNGGNIGLMKVGLNVKFLTVLQHSKHVLRDGIARFIVVPKEDSQWKKDWLAKPIHSMHHGKHFRRLNRTMSHRKSMLRNLVTQLIQHDRIKTTLPKAKELKAIADQMITLGKRGDLHAKVQAASFLREHETTLPKLFGPLAERFQSRRGGYTRIHKMGNRFGDNAPVAVIELIDGPGDLKNQLLFKALARQEREKAGSLKEIVEAAATEKDIRKAVTTTEGFKSKALARHIPKVLSSNKWELSDLEAKVREMAIHGTKENKIFDATATKA</sequence>
<dbReference type="SUPFAM" id="SSF48452">
    <property type="entry name" value="TPR-like"/>
    <property type="match status" value="1"/>
</dbReference>
<evidence type="ECO:0000259" key="8">
    <source>
        <dbReference type="Pfam" id="PF21236"/>
    </source>
</evidence>
<feature type="compositionally biased region" description="Basic and acidic residues" evidence="5">
    <location>
        <begin position="254"/>
        <end position="272"/>
    </location>
</feature>
<dbReference type="GO" id="GO:0005634">
    <property type="term" value="C:nucleus"/>
    <property type="evidence" value="ECO:0007669"/>
    <property type="project" value="TreeGrafter"/>
</dbReference>